<evidence type="ECO:0000313" key="9">
    <source>
        <dbReference type="EnsemblPlants" id="Kaladp0047s0253.1.v1.1"/>
    </source>
</evidence>
<comment type="subcellular location">
    <subcellularLocation>
        <location evidence="1 7">Secreted</location>
    </subcellularLocation>
</comment>
<dbReference type="GO" id="GO:0005576">
    <property type="term" value="C:extracellular region"/>
    <property type="evidence" value="ECO:0007669"/>
    <property type="project" value="UniProtKB-SubCell"/>
</dbReference>
<evidence type="ECO:0000256" key="5">
    <source>
        <dbReference type="ARBA" id="ARBA00022729"/>
    </source>
</evidence>
<dbReference type="Gramene" id="Kaladp0047s0253.1.v1.1">
    <property type="protein sequence ID" value="Kaladp0047s0253.1.v1.1"/>
    <property type="gene ID" value="Kaladp0047s0253.v1.1"/>
</dbReference>
<dbReference type="GO" id="GO:0010052">
    <property type="term" value="P:guard cell differentiation"/>
    <property type="evidence" value="ECO:0007669"/>
    <property type="project" value="UniProtKB-UniRule"/>
</dbReference>
<name>A0A7N0ZWX7_KALFE</name>
<dbReference type="PANTHER" id="PTHR33109:SF3">
    <property type="entry name" value="EPIDERMAL PATTERNING FACTOR-LIKE PROTEIN"/>
    <property type="match status" value="1"/>
</dbReference>
<reference evidence="9" key="1">
    <citation type="submission" date="2021-01" db="UniProtKB">
        <authorList>
            <consortium name="EnsemblPlants"/>
        </authorList>
    </citation>
    <scope>IDENTIFICATION</scope>
</reference>
<evidence type="ECO:0000256" key="1">
    <source>
        <dbReference type="ARBA" id="ARBA00004613"/>
    </source>
</evidence>
<feature type="compositionally biased region" description="Polar residues" evidence="8">
    <location>
        <begin position="53"/>
        <end position="62"/>
    </location>
</feature>
<proteinExistence type="inferred from homology"/>
<dbReference type="PANTHER" id="PTHR33109">
    <property type="entry name" value="EPIDERMAL PATTERNING FACTOR-LIKE PROTEIN 4"/>
    <property type="match status" value="1"/>
</dbReference>
<evidence type="ECO:0000313" key="10">
    <source>
        <dbReference type="Proteomes" id="UP000594263"/>
    </source>
</evidence>
<evidence type="ECO:0000256" key="6">
    <source>
        <dbReference type="ARBA" id="ARBA00023157"/>
    </source>
</evidence>
<dbReference type="AlphaFoldDB" id="A0A7N0ZWX7"/>
<feature type="region of interest" description="Disordered" evidence="8">
    <location>
        <begin position="30"/>
        <end position="69"/>
    </location>
</feature>
<dbReference type="EnsemblPlants" id="Kaladp0047s0253.1.v1.1">
    <property type="protein sequence ID" value="Kaladp0047s0253.1.v1.1"/>
    <property type="gene ID" value="Kaladp0047s0253.v1.1"/>
</dbReference>
<evidence type="ECO:0000256" key="7">
    <source>
        <dbReference type="RuleBase" id="RU367102"/>
    </source>
</evidence>
<comment type="similarity">
    <text evidence="2 7">Belongs to the plant cysteine rich small secretory peptide family. Epidermal patterning factor subfamily.</text>
</comment>
<evidence type="ECO:0000256" key="2">
    <source>
        <dbReference type="ARBA" id="ARBA00008127"/>
    </source>
</evidence>
<dbReference type="Pfam" id="PF17181">
    <property type="entry name" value="EPF"/>
    <property type="match status" value="1"/>
</dbReference>
<organism evidence="9 10">
    <name type="scientific">Kalanchoe fedtschenkoi</name>
    <name type="common">Lavender scallops</name>
    <name type="synonym">South American air plant</name>
    <dbReference type="NCBI Taxonomy" id="63787"/>
    <lineage>
        <taxon>Eukaryota</taxon>
        <taxon>Viridiplantae</taxon>
        <taxon>Streptophyta</taxon>
        <taxon>Embryophyta</taxon>
        <taxon>Tracheophyta</taxon>
        <taxon>Spermatophyta</taxon>
        <taxon>Magnoliopsida</taxon>
        <taxon>eudicotyledons</taxon>
        <taxon>Gunneridae</taxon>
        <taxon>Pentapetalae</taxon>
        <taxon>Saxifragales</taxon>
        <taxon>Crassulaceae</taxon>
        <taxon>Kalanchoe</taxon>
    </lineage>
</organism>
<dbReference type="InterPro" id="IPR039455">
    <property type="entry name" value="EPFL"/>
</dbReference>
<dbReference type="OMA" id="HEAHHQQ"/>
<feature type="signal peptide" evidence="7">
    <location>
        <begin position="1"/>
        <end position="24"/>
    </location>
</feature>
<keyword evidence="10" id="KW-1185">Reference proteome</keyword>
<keyword evidence="4 7" id="KW-0964">Secreted</keyword>
<feature type="chain" id="PRO_5029948644" description="Epidermal patterning factor-like protein" evidence="7">
    <location>
        <begin position="25"/>
        <end position="135"/>
    </location>
</feature>
<comment type="function">
    <text evidence="7">Controls stomatal patterning.</text>
</comment>
<sequence>MKGTRCWFVTVTALLFQIMSSVSATSRSFAPDDHLSPAPASAPAFQPGLGGNQIFTQDQYSTPLDHPISNKDAEDLTYKVRKIGSSPPSCDGKCYGCSPCRAIQVPTITSRVGLQYANYEPEGWKCKCGPSFYSP</sequence>
<dbReference type="Proteomes" id="UP000594263">
    <property type="component" value="Unplaced"/>
</dbReference>
<keyword evidence="5 7" id="KW-0732">Signal</keyword>
<accession>A0A7N0ZWX7</accession>
<evidence type="ECO:0000256" key="4">
    <source>
        <dbReference type="ARBA" id="ARBA00022525"/>
    </source>
</evidence>
<evidence type="ECO:0000256" key="8">
    <source>
        <dbReference type="SAM" id="MobiDB-lite"/>
    </source>
</evidence>
<keyword evidence="6" id="KW-1015">Disulfide bond</keyword>
<protein>
    <recommendedName>
        <fullName evidence="7">Epidermal patterning factor-like protein</fullName>
    </recommendedName>
</protein>
<keyword evidence="3 7" id="KW-0217">Developmental protein</keyword>
<evidence type="ECO:0000256" key="3">
    <source>
        <dbReference type="ARBA" id="ARBA00022473"/>
    </source>
</evidence>